<sequence>MINKFEILPNEIFHNIFSYLSWDEILVSFCSLNQRINSIIGSVFSIDEKGIIFNQPGLSYKTFSSILLPLILNSSFLLSNIKHIHFDGNNSISFELIYQDLFFNHNKQNVSFTNLKSLYITKCLLFKSLIEILSLLIEHQLNELTLTCNEDIYKTFGYEGGSSSTAKKEALDMFKQFLCQIFSEQCKLIYLTLDISHSDYDIHQCLKSPSHFRLNTISDGSQLYCVTLRCLKIHLDCACFLEDLIEHVPNLEQLSIHCECLERHSQFSSSNVQISIIPNGNWFNKVPKLEVFALKCSIHNDSQFLYLKWLLNNVNYVRKLEIKLHNKNVWGTDQTIWKSIVDSNFIRQYCLPDQIINLKYFYFYICVEHELLSNDLEKIINSFKIDPFFIDHQWTNVKCFYDEKRSYQHIFSLNNDTFQFSDSLVNYSSICNWLDNQHIGLFLDLSICTFLEQFDKLCPNITTVTIYPKRDLDESTMTMLLTIPFEMKQRNLHNQFRNVTKLRLGIIYSRVVQPFDELIELGEVHAKIFSRIISMTVQLKYISMEKLEWLLYITQDAFDDLRENALSTVRHAEFAISSCNFGHNDSIHIGKHLVPLLSTFMPNLQALSLWRPDDFPWTSIRPDFTRARYGLLRRKWQKTLLTSESITEHADLLESNLCQLFEQLKRLVYLKIYGKILRHKVEPYRLMAQNRFPNSQIDLLVAQAGEKCPYRSHIHLLTDTSEVHLRIRDKYIVQIVPTFRGADIWSRSTSHWSFSGTKFSVWPHPNQINYVKKEDFDILSK</sequence>
<dbReference type="PROSITE" id="PS50181">
    <property type="entry name" value="FBOX"/>
    <property type="match status" value="1"/>
</dbReference>
<dbReference type="InterPro" id="IPR001810">
    <property type="entry name" value="F-box_dom"/>
</dbReference>
<dbReference type="Pfam" id="PF03281">
    <property type="entry name" value="Mab-21"/>
    <property type="match status" value="1"/>
</dbReference>
<evidence type="ECO:0000313" key="3">
    <source>
        <dbReference type="Proteomes" id="UP000663824"/>
    </source>
</evidence>
<comment type="caution">
    <text evidence="2">The sequence shown here is derived from an EMBL/GenBank/DDBJ whole genome shotgun (WGS) entry which is preliminary data.</text>
</comment>
<evidence type="ECO:0000313" key="2">
    <source>
        <dbReference type="EMBL" id="CAF2016986.1"/>
    </source>
</evidence>
<proteinExistence type="predicted"/>
<dbReference type="EMBL" id="CAJNRE010003350">
    <property type="protein sequence ID" value="CAF2016986.1"/>
    <property type="molecule type" value="Genomic_DNA"/>
</dbReference>
<gene>
    <name evidence="2" type="ORF">MBJ925_LOCUS9022</name>
</gene>
<organism evidence="2 3">
    <name type="scientific">Rotaria magnacalcarata</name>
    <dbReference type="NCBI Taxonomy" id="392030"/>
    <lineage>
        <taxon>Eukaryota</taxon>
        <taxon>Metazoa</taxon>
        <taxon>Spiralia</taxon>
        <taxon>Gnathifera</taxon>
        <taxon>Rotifera</taxon>
        <taxon>Eurotatoria</taxon>
        <taxon>Bdelloidea</taxon>
        <taxon>Philodinida</taxon>
        <taxon>Philodinidae</taxon>
        <taxon>Rotaria</taxon>
    </lineage>
</organism>
<reference evidence="2" key="1">
    <citation type="submission" date="2021-02" db="EMBL/GenBank/DDBJ databases">
        <authorList>
            <person name="Nowell W R."/>
        </authorList>
    </citation>
    <scope>NUCLEOTIDE SEQUENCE</scope>
</reference>
<feature type="domain" description="F-box" evidence="1">
    <location>
        <begin position="2"/>
        <end position="40"/>
    </location>
</feature>
<accession>A0A816MUG1</accession>
<dbReference type="InterPro" id="IPR046903">
    <property type="entry name" value="Mab-21-like_nuc_Trfase"/>
</dbReference>
<evidence type="ECO:0000259" key="1">
    <source>
        <dbReference type="PROSITE" id="PS50181"/>
    </source>
</evidence>
<dbReference type="Proteomes" id="UP000663824">
    <property type="component" value="Unassembled WGS sequence"/>
</dbReference>
<dbReference type="AlphaFoldDB" id="A0A816MUG1"/>
<protein>
    <recommendedName>
        <fullName evidence="1">F-box domain-containing protein</fullName>
    </recommendedName>
</protein>
<name>A0A816MUG1_9BILA</name>